<protein>
    <recommendedName>
        <fullName evidence="7">Ribosomal RNA small subunit methyltransferase H</fullName>
        <ecNumber evidence="7">2.1.1.199</ecNumber>
    </recommendedName>
    <alternativeName>
        <fullName evidence="7">16S rRNA m(4)C1402 methyltransferase</fullName>
    </alternativeName>
    <alternativeName>
        <fullName evidence="7">rRNA (cytosine-N(4)-)-methyltransferase RsmH</fullName>
    </alternativeName>
</protein>
<dbReference type="eggNOG" id="COG0275">
    <property type="taxonomic scope" value="Bacteria"/>
</dbReference>
<evidence type="ECO:0000256" key="3">
    <source>
        <dbReference type="ARBA" id="ARBA00022552"/>
    </source>
</evidence>
<evidence type="ECO:0000313" key="10">
    <source>
        <dbReference type="Proteomes" id="UP000095546"/>
    </source>
</evidence>
<dbReference type="AlphaFoldDB" id="A0A174CCB7"/>
<feature type="binding site" evidence="7">
    <location>
        <position position="113"/>
    </location>
    <ligand>
        <name>S-adenosyl-L-methionine</name>
        <dbReference type="ChEBI" id="CHEBI:59789"/>
    </ligand>
</feature>
<feature type="compositionally biased region" description="Basic and acidic residues" evidence="8">
    <location>
        <begin position="311"/>
        <end position="330"/>
    </location>
</feature>
<feature type="binding site" evidence="7">
    <location>
        <position position="106"/>
    </location>
    <ligand>
        <name>S-adenosyl-L-methionine</name>
        <dbReference type="ChEBI" id="CHEBI:59789"/>
    </ligand>
</feature>
<dbReference type="EMBL" id="CYYU01000027">
    <property type="protein sequence ID" value="CUO09338.1"/>
    <property type="molecule type" value="Genomic_DNA"/>
</dbReference>
<feature type="region of interest" description="Disordered" evidence="8">
    <location>
        <begin position="294"/>
        <end position="330"/>
    </location>
</feature>
<keyword evidence="10" id="KW-1185">Reference proteome</keyword>
<dbReference type="SUPFAM" id="SSF53335">
    <property type="entry name" value="S-adenosyl-L-methionine-dependent methyltransferases"/>
    <property type="match status" value="1"/>
</dbReference>
<keyword evidence="2 7" id="KW-0963">Cytoplasm</keyword>
<keyword evidence="5 7" id="KW-0808">Transferase</keyword>
<organism evidence="9 10">
    <name type="scientific">Mitsuokella jalaludinii</name>
    <dbReference type="NCBI Taxonomy" id="187979"/>
    <lineage>
        <taxon>Bacteria</taxon>
        <taxon>Bacillati</taxon>
        <taxon>Bacillota</taxon>
        <taxon>Negativicutes</taxon>
        <taxon>Selenomonadales</taxon>
        <taxon>Selenomonadaceae</taxon>
        <taxon>Mitsuokella</taxon>
    </lineage>
</organism>
<dbReference type="SUPFAM" id="SSF81799">
    <property type="entry name" value="Putative methyltransferase TM0872, insert domain"/>
    <property type="match status" value="1"/>
</dbReference>
<reference evidence="9 10" key="1">
    <citation type="submission" date="2015-09" db="EMBL/GenBank/DDBJ databases">
        <authorList>
            <consortium name="Pathogen Informatics"/>
        </authorList>
    </citation>
    <scope>NUCLEOTIDE SEQUENCE [LARGE SCALE GENOMIC DNA]</scope>
    <source>
        <strain evidence="9 10">2789STDY5608828</strain>
    </source>
</reference>
<comment type="subcellular location">
    <subcellularLocation>
        <location evidence="7">Cytoplasm</location>
    </subcellularLocation>
</comment>
<dbReference type="Proteomes" id="UP000095546">
    <property type="component" value="Unassembled WGS sequence"/>
</dbReference>
<evidence type="ECO:0000256" key="4">
    <source>
        <dbReference type="ARBA" id="ARBA00022603"/>
    </source>
</evidence>
<dbReference type="InterPro" id="IPR029063">
    <property type="entry name" value="SAM-dependent_MTases_sf"/>
</dbReference>
<evidence type="ECO:0000313" key="9">
    <source>
        <dbReference type="EMBL" id="CUO09338.1"/>
    </source>
</evidence>
<dbReference type="PANTHER" id="PTHR11265">
    <property type="entry name" value="S-ADENOSYL-METHYLTRANSFERASE MRAW"/>
    <property type="match status" value="1"/>
</dbReference>
<dbReference type="InterPro" id="IPR002903">
    <property type="entry name" value="RsmH"/>
</dbReference>
<dbReference type="InterPro" id="IPR023397">
    <property type="entry name" value="SAM-dep_MeTrfase_MraW_recog"/>
</dbReference>
<proteinExistence type="inferred from homology"/>
<accession>A0A174CCB7</accession>
<name>A0A174CCB7_9FIRM</name>
<keyword evidence="3 7" id="KW-0698">rRNA processing</keyword>
<dbReference type="HAMAP" id="MF_01007">
    <property type="entry name" value="16SrRNA_methyltr_H"/>
    <property type="match status" value="1"/>
</dbReference>
<dbReference type="Gene3D" id="1.10.150.170">
    <property type="entry name" value="Putative methyltransferase TM0872, insert domain"/>
    <property type="match status" value="1"/>
</dbReference>
<dbReference type="EC" id="2.1.1.199" evidence="7"/>
<dbReference type="Pfam" id="PF01795">
    <property type="entry name" value="Methyltransf_5"/>
    <property type="match status" value="1"/>
</dbReference>
<comment type="similarity">
    <text evidence="1 7">Belongs to the methyltransferase superfamily. RsmH family.</text>
</comment>
<gene>
    <name evidence="9" type="primary">rsmH_2</name>
    <name evidence="7" type="synonym">rsmH</name>
    <name evidence="9" type="ORF">ERS852385_02113</name>
</gene>
<feature type="binding site" evidence="7">
    <location>
        <position position="58"/>
    </location>
    <ligand>
        <name>S-adenosyl-L-methionine</name>
        <dbReference type="ChEBI" id="CHEBI:59789"/>
    </ligand>
</feature>
<comment type="catalytic activity">
    <reaction evidence="7">
        <text>cytidine(1402) in 16S rRNA + S-adenosyl-L-methionine = N(4)-methylcytidine(1402) in 16S rRNA + S-adenosyl-L-homocysteine + H(+)</text>
        <dbReference type="Rhea" id="RHEA:42928"/>
        <dbReference type="Rhea" id="RHEA-COMP:10286"/>
        <dbReference type="Rhea" id="RHEA-COMP:10287"/>
        <dbReference type="ChEBI" id="CHEBI:15378"/>
        <dbReference type="ChEBI" id="CHEBI:57856"/>
        <dbReference type="ChEBI" id="CHEBI:59789"/>
        <dbReference type="ChEBI" id="CHEBI:74506"/>
        <dbReference type="ChEBI" id="CHEBI:82748"/>
        <dbReference type="EC" id="2.1.1.199"/>
    </reaction>
</comment>
<comment type="function">
    <text evidence="7">Specifically methylates the N4 position of cytidine in position 1402 (C1402) of 16S rRNA.</text>
</comment>
<evidence type="ECO:0000256" key="7">
    <source>
        <dbReference type="HAMAP-Rule" id="MF_01007"/>
    </source>
</evidence>
<feature type="binding site" evidence="7">
    <location>
        <begin position="38"/>
        <end position="40"/>
    </location>
    <ligand>
        <name>S-adenosyl-L-methionine</name>
        <dbReference type="ChEBI" id="CHEBI:59789"/>
    </ligand>
</feature>
<dbReference type="FunFam" id="1.10.150.170:FF:000001">
    <property type="entry name" value="Ribosomal RNA small subunit methyltransferase H"/>
    <property type="match status" value="1"/>
</dbReference>
<evidence type="ECO:0000256" key="1">
    <source>
        <dbReference type="ARBA" id="ARBA00010396"/>
    </source>
</evidence>
<dbReference type="GO" id="GO:0005737">
    <property type="term" value="C:cytoplasm"/>
    <property type="evidence" value="ECO:0007669"/>
    <property type="project" value="UniProtKB-SubCell"/>
</dbReference>
<keyword evidence="6 7" id="KW-0949">S-adenosyl-L-methionine</keyword>
<dbReference type="GO" id="GO:0071424">
    <property type="term" value="F:rRNA (cytosine-N4-)-methyltransferase activity"/>
    <property type="evidence" value="ECO:0007669"/>
    <property type="project" value="UniProtKB-UniRule"/>
</dbReference>
<dbReference type="GO" id="GO:0070475">
    <property type="term" value="P:rRNA base methylation"/>
    <property type="evidence" value="ECO:0007669"/>
    <property type="project" value="UniProtKB-UniRule"/>
</dbReference>
<evidence type="ECO:0000256" key="5">
    <source>
        <dbReference type="ARBA" id="ARBA00022679"/>
    </source>
</evidence>
<dbReference type="PIRSF" id="PIRSF004486">
    <property type="entry name" value="MraW"/>
    <property type="match status" value="1"/>
</dbReference>
<keyword evidence="4 7" id="KW-0489">Methyltransferase</keyword>
<dbReference type="Gene3D" id="3.40.50.150">
    <property type="entry name" value="Vaccinia Virus protein VP39"/>
    <property type="match status" value="1"/>
</dbReference>
<feature type="binding site" evidence="7">
    <location>
        <position position="85"/>
    </location>
    <ligand>
        <name>S-adenosyl-L-methionine</name>
        <dbReference type="ChEBI" id="CHEBI:59789"/>
    </ligand>
</feature>
<evidence type="ECO:0000256" key="2">
    <source>
        <dbReference type="ARBA" id="ARBA00022490"/>
    </source>
</evidence>
<dbReference type="STRING" id="187979.ERS852385_02113"/>
<dbReference type="NCBIfam" id="TIGR00006">
    <property type="entry name" value="16S rRNA (cytosine(1402)-N(4))-methyltransferase RsmH"/>
    <property type="match status" value="1"/>
</dbReference>
<evidence type="ECO:0000256" key="8">
    <source>
        <dbReference type="SAM" id="MobiDB-lite"/>
    </source>
</evidence>
<sequence length="330" mass="36952">MGEGNVEFHHISVMLEETVKGLVTNKEGIYVDCTLGGAGHSHRIAELLSPEGRIIGIDQDEEAIAAAKERLKDVKCHVDIVHSNFSHLEEILEAQGAPLVDGVVFDLGVSSHQIDTAERGFSYMHDAPLDMRMDPEAKFSAYDVVNTYSEKELDRIFHDYGEERWGRRIAQFIVKERAIKPIERTGELVDIICKAVPKAVRQAASGHPAKRIFQAIRIEVNDELGILEKAFRTAVHHLKPGGRIAIITFHSLEDRIAKQTLKEMARGCICPPELPVCVCHHRPEIRLLGKPKQATADELAHNSRSKSAKLRIAEKLDTADDQEEMRKEAR</sequence>
<evidence type="ECO:0000256" key="6">
    <source>
        <dbReference type="ARBA" id="ARBA00022691"/>
    </source>
</evidence>
<dbReference type="PANTHER" id="PTHR11265:SF0">
    <property type="entry name" value="12S RRNA N4-METHYLCYTIDINE METHYLTRANSFERASE"/>
    <property type="match status" value="1"/>
</dbReference>